<dbReference type="InterPro" id="IPR050680">
    <property type="entry name" value="YpeA/RimI_acetyltransf"/>
</dbReference>
<dbReference type="SUPFAM" id="SSF55729">
    <property type="entry name" value="Acyl-CoA N-acyltransferases (Nat)"/>
    <property type="match status" value="1"/>
</dbReference>
<dbReference type="RefSeq" id="WP_109306308.1">
    <property type="nucleotide sequence ID" value="NZ_BJUF01000019.1"/>
</dbReference>
<dbReference type="Gene3D" id="3.40.630.30">
    <property type="match status" value="1"/>
</dbReference>
<dbReference type="PANTHER" id="PTHR43420">
    <property type="entry name" value="ACETYLTRANSFERASE"/>
    <property type="match status" value="1"/>
</dbReference>
<sequence>MRMSELTSAEASAYRTLRLKALQEEASAFGASFEDEVTYPLSVFEEKLNAQNNYTIGAFEGHQLIGIITLKKQLFLKRAHISEIGGMYVHPDFRGQGVSKSIMASAIMRAKELKCEQIHLNVNIENKTAKNVYTSFGFEIIGMEKKIIKLHDGSYIDEYRMALYFAEWTDSSEAN</sequence>
<dbReference type="AlphaFoldDB" id="A0A2U3AKP6"/>
<name>A0A2U3AKP6_9BACL</name>
<reference evidence="4 5" key="1">
    <citation type="submission" date="2018-05" db="EMBL/GenBank/DDBJ databases">
        <title>Kurthia sibirica genome sequence.</title>
        <authorList>
            <person name="Maclea K.S."/>
            <person name="Goen A.E."/>
        </authorList>
    </citation>
    <scope>NUCLEOTIDE SEQUENCE [LARGE SCALE GENOMIC DNA]</scope>
    <source>
        <strain evidence="4 5">ATCC 49154</strain>
    </source>
</reference>
<evidence type="ECO:0000259" key="3">
    <source>
        <dbReference type="PROSITE" id="PS51186"/>
    </source>
</evidence>
<comment type="caution">
    <text evidence="4">The sequence shown here is derived from an EMBL/GenBank/DDBJ whole genome shotgun (WGS) entry which is preliminary data.</text>
</comment>
<feature type="domain" description="N-acetyltransferase" evidence="3">
    <location>
        <begin position="1"/>
        <end position="166"/>
    </location>
</feature>
<accession>A0A2U3AKP6</accession>
<organism evidence="4 5">
    <name type="scientific">Kurthia sibirica</name>
    <dbReference type="NCBI Taxonomy" id="202750"/>
    <lineage>
        <taxon>Bacteria</taxon>
        <taxon>Bacillati</taxon>
        <taxon>Bacillota</taxon>
        <taxon>Bacilli</taxon>
        <taxon>Bacillales</taxon>
        <taxon>Caryophanaceae</taxon>
        <taxon>Kurthia</taxon>
    </lineage>
</organism>
<keyword evidence="1 4" id="KW-0808">Transferase</keyword>
<protein>
    <submittedName>
        <fullName evidence="4">GNAT family N-acetyltransferase</fullName>
    </submittedName>
</protein>
<evidence type="ECO:0000256" key="1">
    <source>
        <dbReference type="ARBA" id="ARBA00022679"/>
    </source>
</evidence>
<dbReference type="PANTHER" id="PTHR43420:SF47">
    <property type="entry name" value="N-ACETYLTRANSFERASE DOMAIN-CONTAINING PROTEIN"/>
    <property type="match status" value="1"/>
</dbReference>
<dbReference type="PROSITE" id="PS51186">
    <property type="entry name" value="GNAT"/>
    <property type="match status" value="1"/>
</dbReference>
<keyword evidence="5" id="KW-1185">Reference proteome</keyword>
<evidence type="ECO:0000256" key="2">
    <source>
        <dbReference type="ARBA" id="ARBA00023315"/>
    </source>
</evidence>
<dbReference type="Proteomes" id="UP000245938">
    <property type="component" value="Unassembled WGS sequence"/>
</dbReference>
<keyword evidence="2" id="KW-0012">Acyltransferase</keyword>
<proteinExistence type="predicted"/>
<evidence type="ECO:0000313" key="4">
    <source>
        <dbReference type="EMBL" id="PWI25082.1"/>
    </source>
</evidence>
<evidence type="ECO:0000313" key="5">
    <source>
        <dbReference type="Proteomes" id="UP000245938"/>
    </source>
</evidence>
<gene>
    <name evidence="4" type="ORF">DEX24_10080</name>
</gene>
<dbReference type="CDD" id="cd04301">
    <property type="entry name" value="NAT_SF"/>
    <property type="match status" value="1"/>
</dbReference>
<dbReference type="GO" id="GO:0016747">
    <property type="term" value="F:acyltransferase activity, transferring groups other than amino-acyl groups"/>
    <property type="evidence" value="ECO:0007669"/>
    <property type="project" value="InterPro"/>
</dbReference>
<dbReference type="EMBL" id="QFVR01000012">
    <property type="protein sequence ID" value="PWI25082.1"/>
    <property type="molecule type" value="Genomic_DNA"/>
</dbReference>
<dbReference type="InterPro" id="IPR016181">
    <property type="entry name" value="Acyl_CoA_acyltransferase"/>
</dbReference>
<dbReference type="InterPro" id="IPR000182">
    <property type="entry name" value="GNAT_dom"/>
</dbReference>
<dbReference type="OrthoDB" id="9799092at2"/>
<dbReference type="Pfam" id="PF00583">
    <property type="entry name" value="Acetyltransf_1"/>
    <property type="match status" value="1"/>
</dbReference>